<keyword evidence="2" id="KW-0808">Transferase</keyword>
<sequence length="266" mass="27123">MTRDAPVVVVRGDGDADAADAVADAVAAAGGVVRRDAGNGTGRDPHDRPAGAGSPTERTGAGARPDADALFAVGEDALLSLAAADVSTPILPVDCAVGRQSVPPERVGEAVRRLRAGEGRVVSHPALSVAVDGERAGTALADVTLMTDAPARISEYAISTPEERVDSFRADGVVVATPLGSTGYARAAGGPTLAPDTGVVAVPIAPYTTLPDSWVFRLPVVLSVERDEASVSLIVDAEERRPVPPHAPVELSVDGHLPFLRLGDDS</sequence>
<accession>A0ABU2FZ11</accession>
<dbReference type="EMBL" id="JAMQOQ010000001">
    <property type="protein sequence ID" value="MDS0293466.1"/>
    <property type="molecule type" value="Genomic_DNA"/>
</dbReference>
<dbReference type="SUPFAM" id="SSF111331">
    <property type="entry name" value="NAD kinase/diacylglycerol kinase-like"/>
    <property type="match status" value="1"/>
</dbReference>
<dbReference type="InterPro" id="IPR017437">
    <property type="entry name" value="ATP-NAD_kinase_PpnK-typ_C"/>
</dbReference>
<reference evidence="2 3" key="1">
    <citation type="submission" date="2022-06" db="EMBL/GenBank/DDBJ databases">
        <title>Halogeometricum sp. a new haloarchaeum isolate from saline soil.</title>
        <authorList>
            <person name="Strakova D."/>
            <person name="Galisteo C."/>
            <person name="Sanchez-Porro C."/>
            <person name="Ventosa A."/>
        </authorList>
    </citation>
    <scope>NUCLEOTIDE SEQUENCE [LARGE SCALE GENOMIC DNA]</scope>
    <source>
        <strain evidence="3">S3BR25-2</strain>
    </source>
</reference>
<name>A0ABU2FZ11_9EURY</name>
<protein>
    <submittedName>
        <fullName evidence="2">NAD(+)/NADH kinase</fullName>
    </submittedName>
</protein>
<dbReference type="Pfam" id="PF20143">
    <property type="entry name" value="NAD_kinase_C"/>
    <property type="match status" value="1"/>
</dbReference>
<comment type="caution">
    <text evidence="2">The sequence shown here is derived from an EMBL/GenBank/DDBJ whole genome shotgun (WGS) entry which is preliminary data.</text>
</comment>
<dbReference type="GO" id="GO:0016301">
    <property type="term" value="F:kinase activity"/>
    <property type="evidence" value="ECO:0007669"/>
    <property type="project" value="UniProtKB-KW"/>
</dbReference>
<feature type="region of interest" description="Disordered" evidence="1">
    <location>
        <begin position="30"/>
        <end position="63"/>
    </location>
</feature>
<evidence type="ECO:0000313" key="3">
    <source>
        <dbReference type="Proteomes" id="UP001254813"/>
    </source>
</evidence>
<dbReference type="InterPro" id="IPR016064">
    <property type="entry name" value="NAD/diacylglycerol_kinase_sf"/>
</dbReference>
<dbReference type="PANTHER" id="PTHR20275">
    <property type="entry name" value="NAD KINASE"/>
    <property type="match status" value="1"/>
</dbReference>
<dbReference type="PANTHER" id="PTHR20275:SF43">
    <property type="entry name" value="BIFUNCTIONAL NADP PHOSPHATASE_NAD KINASE"/>
    <property type="match status" value="1"/>
</dbReference>
<dbReference type="Gene3D" id="2.60.200.30">
    <property type="entry name" value="Probable inorganic polyphosphate/atp-NAD kinase, domain 2"/>
    <property type="match status" value="1"/>
</dbReference>
<feature type="compositionally biased region" description="Basic and acidic residues" evidence="1">
    <location>
        <begin position="33"/>
        <end position="49"/>
    </location>
</feature>
<evidence type="ECO:0000256" key="1">
    <source>
        <dbReference type="SAM" id="MobiDB-lite"/>
    </source>
</evidence>
<evidence type="ECO:0000313" key="2">
    <source>
        <dbReference type="EMBL" id="MDS0293466.1"/>
    </source>
</evidence>
<dbReference type="RefSeq" id="WP_310927278.1">
    <property type="nucleotide sequence ID" value="NZ_JAMQOQ010000001.1"/>
</dbReference>
<proteinExistence type="predicted"/>
<organism evidence="2 3">
    <name type="scientific">Halogeometricum luteum</name>
    <dbReference type="NCBI Taxonomy" id="2950537"/>
    <lineage>
        <taxon>Archaea</taxon>
        <taxon>Methanobacteriati</taxon>
        <taxon>Methanobacteriota</taxon>
        <taxon>Stenosarchaea group</taxon>
        <taxon>Halobacteria</taxon>
        <taxon>Halobacteriales</taxon>
        <taxon>Haloferacaceae</taxon>
        <taxon>Halogeometricum</taxon>
    </lineage>
</organism>
<gene>
    <name evidence="2" type="ORF">NDI79_04670</name>
</gene>
<keyword evidence="2" id="KW-0418">Kinase</keyword>
<keyword evidence="3" id="KW-1185">Reference proteome</keyword>
<dbReference type="Proteomes" id="UP001254813">
    <property type="component" value="Unassembled WGS sequence"/>
</dbReference>